<evidence type="ECO:0000256" key="5">
    <source>
        <dbReference type="ARBA" id="ARBA00022989"/>
    </source>
</evidence>
<evidence type="ECO:0000256" key="6">
    <source>
        <dbReference type="ARBA" id="ARBA00023136"/>
    </source>
</evidence>
<feature type="transmembrane region" description="Helical" evidence="7">
    <location>
        <begin position="154"/>
        <end position="176"/>
    </location>
</feature>
<proteinExistence type="inferred from homology"/>
<keyword evidence="6 7" id="KW-0472">Membrane</keyword>
<evidence type="ECO:0000256" key="4">
    <source>
        <dbReference type="ARBA" id="ARBA00022692"/>
    </source>
</evidence>
<evidence type="ECO:0000313" key="9">
    <source>
        <dbReference type="Proteomes" id="UP001489004"/>
    </source>
</evidence>
<dbReference type="Proteomes" id="UP001489004">
    <property type="component" value="Unassembled WGS sequence"/>
</dbReference>
<feature type="transmembrane region" description="Helical" evidence="7">
    <location>
        <begin position="221"/>
        <end position="238"/>
    </location>
</feature>
<comment type="caution">
    <text evidence="8">The sequence shown here is derived from an EMBL/GenBank/DDBJ whole genome shotgun (WGS) entry which is preliminary data.</text>
</comment>
<dbReference type="PANTHER" id="PTHR12859:SF0">
    <property type="entry name" value="PRA1 FAMILY PROTEIN"/>
    <property type="match status" value="1"/>
</dbReference>
<keyword evidence="7" id="KW-0813">Transport</keyword>
<evidence type="ECO:0000256" key="7">
    <source>
        <dbReference type="RuleBase" id="RU363107"/>
    </source>
</evidence>
<dbReference type="AlphaFoldDB" id="A0AAW1Q446"/>
<dbReference type="Pfam" id="PF03208">
    <property type="entry name" value="PRA1"/>
    <property type="match status" value="1"/>
</dbReference>
<comment type="function">
    <text evidence="1 7">May be involved in both secretory and endocytic intracellular trafficking in the endosomal/prevacuolar compartments.</text>
</comment>
<keyword evidence="5 7" id="KW-1133">Transmembrane helix</keyword>
<dbReference type="GO" id="GO:0016192">
    <property type="term" value="P:vesicle-mediated transport"/>
    <property type="evidence" value="ECO:0007669"/>
    <property type="project" value="UniProtKB-ARBA"/>
</dbReference>
<reference evidence="8 9" key="1">
    <citation type="journal article" date="2024" name="Nat. Commun.">
        <title>Phylogenomics reveals the evolutionary origins of lichenization in chlorophyte algae.</title>
        <authorList>
            <person name="Puginier C."/>
            <person name="Libourel C."/>
            <person name="Otte J."/>
            <person name="Skaloud P."/>
            <person name="Haon M."/>
            <person name="Grisel S."/>
            <person name="Petersen M."/>
            <person name="Berrin J.G."/>
            <person name="Delaux P.M."/>
            <person name="Dal Grande F."/>
            <person name="Keller J."/>
        </authorList>
    </citation>
    <scope>NUCLEOTIDE SEQUENCE [LARGE SCALE GENOMIC DNA]</scope>
    <source>
        <strain evidence="8 9">SAG 2043</strain>
    </source>
</reference>
<name>A0AAW1Q446_9CHLO</name>
<feature type="transmembrane region" description="Helical" evidence="7">
    <location>
        <begin position="244"/>
        <end position="261"/>
    </location>
</feature>
<accession>A0AAW1Q446</accession>
<evidence type="ECO:0000313" key="8">
    <source>
        <dbReference type="EMBL" id="KAK9815288.1"/>
    </source>
</evidence>
<evidence type="ECO:0000256" key="2">
    <source>
        <dbReference type="ARBA" id="ARBA00004141"/>
    </source>
</evidence>
<comment type="subcellular location">
    <subcellularLocation>
        <location evidence="2 7">Membrane</location>
        <topology evidence="2 7">Multi-pass membrane protein</topology>
    </subcellularLocation>
</comment>
<keyword evidence="4 7" id="KW-0812">Transmembrane</keyword>
<dbReference type="InterPro" id="IPR004895">
    <property type="entry name" value="Prenylated_rab_accept_PRA1"/>
</dbReference>
<feature type="transmembrane region" description="Helical" evidence="7">
    <location>
        <begin position="130"/>
        <end position="148"/>
    </location>
</feature>
<dbReference type="GO" id="GO:0005783">
    <property type="term" value="C:endoplasmic reticulum"/>
    <property type="evidence" value="ECO:0007669"/>
    <property type="project" value="UniProtKB-ARBA"/>
</dbReference>
<protein>
    <recommendedName>
        <fullName evidence="7">PRA1 family protein</fullName>
    </recommendedName>
</protein>
<keyword evidence="9" id="KW-1185">Reference proteome</keyword>
<dbReference type="PANTHER" id="PTHR12859">
    <property type="entry name" value="PRA1 PROTEIN"/>
    <property type="match status" value="1"/>
</dbReference>
<evidence type="ECO:0000256" key="3">
    <source>
        <dbReference type="ARBA" id="ARBA00006483"/>
    </source>
</evidence>
<evidence type="ECO:0000256" key="1">
    <source>
        <dbReference type="ARBA" id="ARBA00002501"/>
    </source>
</evidence>
<dbReference type="GO" id="GO:0016020">
    <property type="term" value="C:membrane"/>
    <property type="evidence" value="ECO:0007669"/>
    <property type="project" value="UniProtKB-SubCell"/>
</dbReference>
<gene>
    <name evidence="8" type="ORF">WJX72_001093</name>
</gene>
<organism evidence="8 9">
    <name type="scientific">[Myrmecia] bisecta</name>
    <dbReference type="NCBI Taxonomy" id="41462"/>
    <lineage>
        <taxon>Eukaryota</taxon>
        <taxon>Viridiplantae</taxon>
        <taxon>Chlorophyta</taxon>
        <taxon>core chlorophytes</taxon>
        <taxon>Trebouxiophyceae</taxon>
        <taxon>Trebouxiales</taxon>
        <taxon>Trebouxiaceae</taxon>
        <taxon>Myrmecia</taxon>
    </lineage>
</organism>
<sequence length="296" mass="32298">MCLVPKELSSWREAIGPTRKAAGKTGNALIAERANIKKLQHVGTPFGKVQSPYQRSPGLKHTRSLPPAVSNIIMEASGSAWQSVTLGELLCSLQEVDWMQAPRPLGECLRGFSWPKSQQKLVARMKANCYYFRSNYAALFLLSLVLAFCRNPNALLAICMCCLGGLCLNDTFAASLSDRLLRLVRKVHPPLAMRIRALSGGHNGLGAPGTAGRKICGVQRSIVVVGLLLLGGLLVVRARALLTLAWAVLFGDGLILLHAAFRTPNLKTRLASAREEFRAVWRGYQTSGFERGDYTL</sequence>
<dbReference type="EMBL" id="JALJOR010000006">
    <property type="protein sequence ID" value="KAK9815288.1"/>
    <property type="molecule type" value="Genomic_DNA"/>
</dbReference>
<comment type="similarity">
    <text evidence="3 7">Belongs to the PRA1 family.</text>
</comment>